<dbReference type="Proteomes" id="UP001105220">
    <property type="component" value="Unplaced"/>
</dbReference>
<dbReference type="EnsemblMetazoa" id="ACON011153-RA">
    <property type="protein sequence ID" value="ACON011153-PA"/>
    <property type="gene ID" value="ACON011153"/>
</dbReference>
<accession>A0A6E8W3F4</accession>
<dbReference type="InterPro" id="IPR008996">
    <property type="entry name" value="IL1/FGF"/>
</dbReference>
<dbReference type="RefSeq" id="XP_040234026.2">
    <property type="nucleotide sequence ID" value="XM_040378092.2"/>
</dbReference>
<dbReference type="SUPFAM" id="SSF50353">
    <property type="entry name" value="Cytokine"/>
    <property type="match status" value="1"/>
</dbReference>
<comment type="similarity">
    <text evidence="1">Belongs to the heparin-binding growth factors family.</text>
</comment>
<protein>
    <submittedName>
        <fullName evidence="4">Uncharacterized protein</fullName>
    </submittedName>
</protein>
<feature type="region of interest" description="Disordered" evidence="2">
    <location>
        <begin position="131"/>
        <end position="297"/>
    </location>
</feature>
<dbReference type="GeneID" id="120956551"/>
<feature type="compositionally biased region" description="Pro residues" evidence="2">
    <location>
        <begin position="197"/>
        <end position="211"/>
    </location>
</feature>
<reference key="1">
    <citation type="journal article" date="2019" name="Genes (Basel)">
        <title>A High-Quality De novo Genome Assembly from a Single Mosquito Using PacBio Sequencing.</title>
        <authorList>
            <person name="Kingan S.B."/>
            <person name="Heaton H."/>
            <person name="Cudini J."/>
            <person name="Lambert C.C."/>
            <person name="Baybayan P."/>
            <person name="Galvin B.D."/>
            <person name="Durbin R."/>
            <person name="Korlach J."/>
            <person name="Lawniczak M.K.N."/>
        </authorList>
    </citation>
    <scope>NUCLEOTIDE SEQUENCE [LARGE SCALE GENOMIC DNA]</scope>
    <source>
        <strain>Mali-NIH</strain>
    </source>
</reference>
<organism evidence="4 5">
    <name type="scientific">Anopheles coluzzii</name>
    <name type="common">African malaria mosquito</name>
    <dbReference type="NCBI Taxonomy" id="1518534"/>
    <lineage>
        <taxon>Eukaryota</taxon>
        <taxon>Metazoa</taxon>
        <taxon>Ecdysozoa</taxon>
        <taxon>Arthropoda</taxon>
        <taxon>Hexapoda</taxon>
        <taxon>Insecta</taxon>
        <taxon>Pterygota</taxon>
        <taxon>Neoptera</taxon>
        <taxon>Endopterygota</taxon>
        <taxon>Diptera</taxon>
        <taxon>Nematocera</taxon>
        <taxon>Culicoidea</taxon>
        <taxon>Culicidae</taxon>
        <taxon>Anophelinae</taxon>
        <taxon>Anopheles</taxon>
    </lineage>
</organism>
<dbReference type="CDD" id="cd23307">
    <property type="entry name" value="beta-trefoil_FGF8-like"/>
    <property type="match status" value="1"/>
</dbReference>
<evidence type="ECO:0000313" key="4">
    <source>
        <dbReference type="EnsemblMetazoa" id="ACON011153-PA"/>
    </source>
</evidence>
<feature type="compositionally biased region" description="Polar residues" evidence="2">
    <location>
        <begin position="413"/>
        <end position="422"/>
    </location>
</feature>
<dbReference type="InterPro" id="IPR002209">
    <property type="entry name" value="Fibroblast_GF_fam"/>
</dbReference>
<feature type="region of interest" description="Disordered" evidence="2">
    <location>
        <begin position="379"/>
        <end position="432"/>
    </location>
</feature>
<evidence type="ECO:0000256" key="1">
    <source>
        <dbReference type="ARBA" id="ARBA00007936"/>
    </source>
</evidence>
<name>A0A6E8W3F4_ANOCL</name>
<dbReference type="VEuPathDB" id="VectorBase:ACMO_011286"/>
<feature type="signal peptide" evidence="3">
    <location>
        <begin position="1"/>
        <end position="23"/>
    </location>
</feature>
<dbReference type="GO" id="GO:0008083">
    <property type="term" value="F:growth factor activity"/>
    <property type="evidence" value="ECO:0007669"/>
    <property type="project" value="InterPro"/>
</dbReference>
<feature type="compositionally biased region" description="Basic and acidic residues" evidence="2">
    <location>
        <begin position="219"/>
        <end position="229"/>
    </location>
</feature>
<dbReference type="VEuPathDB" id="VectorBase:ACON011153"/>
<dbReference type="VEuPathDB" id="VectorBase:ACON2_041976"/>
<proteinExistence type="inferred from homology"/>
<evidence type="ECO:0000256" key="3">
    <source>
        <dbReference type="SAM" id="SignalP"/>
    </source>
</evidence>
<reference evidence="4" key="2">
    <citation type="submission" date="2020-05" db="UniProtKB">
        <authorList>
            <consortium name="EnsemblMetazoa"/>
        </authorList>
    </citation>
    <scope>IDENTIFICATION</scope>
    <source>
        <strain evidence="4">Ngousso</strain>
    </source>
</reference>
<feature type="compositionally biased region" description="Pro residues" evidence="2">
    <location>
        <begin position="174"/>
        <end position="187"/>
    </location>
</feature>
<evidence type="ECO:0000313" key="5">
    <source>
        <dbReference type="Proteomes" id="UP001105220"/>
    </source>
</evidence>
<feature type="chain" id="PRO_5026148121" evidence="3">
    <location>
        <begin position="24"/>
        <end position="432"/>
    </location>
</feature>
<keyword evidence="5" id="KW-1185">Reference proteome</keyword>
<dbReference type="Gene3D" id="2.80.10.50">
    <property type="match status" value="1"/>
</dbReference>
<dbReference type="Pfam" id="PF00167">
    <property type="entry name" value="FGF"/>
    <property type="match status" value="1"/>
</dbReference>
<keyword evidence="3" id="KW-0732">Signal</keyword>
<dbReference type="AlphaFoldDB" id="A0A6E8W3F4"/>
<evidence type="ECO:0000256" key="2">
    <source>
        <dbReference type="SAM" id="MobiDB-lite"/>
    </source>
</evidence>
<dbReference type="KEGG" id="acoz:120956551"/>
<sequence length="432" mass="45748">MVSQLTVYAKILCLLMTLFSAGASTGNDQHLQSACNLKFLRAKNGSVFADDNLENGQPQIFSVVATKIRDNRVAVTIYSKETNSYICFDKNWRTKAMRAKGNISKRCMFIENIEKSGAIRYRSVVNKNRSLGFQKNGKPIGPARAGSRKRPIDERCYTFNPSDVGTKHPDVLSQPPPAPPSSSPPPPRKQEANLPSRPQPPPPPSPPLPPQPRHRHHRQQDVASRKDASVGEANASGNSLLAAGPSPDQHRQSPTNRHRHKHGLVGRTGGGKNHQHQHQHQQAATGHPNLDTGASGAIAPTLSSLYGAMLDDRGSLVRAYGKGTHRRSHLNSYASAPGELAAPSLPAAIVTKLPPKVAGAGAPAGSGSLLLDVVGQGGLFRKEPANGRSQAGGGAAAAAAASGRKKSAVRNAPPSSKQQGASTRGRDKRASG</sequence>